<organism evidence="3 4">
    <name type="scientific">Gonapodya prolifera (strain JEL478)</name>
    <name type="common">Monoblepharis prolifera</name>
    <dbReference type="NCBI Taxonomy" id="1344416"/>
    <lineage>
        <taxon>Eukaryota</taxon>
        <taxon>Fungi</taxon>
        <taxon>Fungi incertae sedis</taxon>
        <taxon>Chytridiomycota</taxon>
        <taxon>Chytridiomycota incertae sedis</taxon>
        <taxon>Monoblepharidomycetes</taxon>
        <taxon>Monoblepharidales</taxon>
        <taxon>Gonapodyaceae</taxon>
        <taxon>Gonapodya</taxon>
    </lineage>
</organism>
<sequence>MMVCYIIPQGAEHNLSYACLNLVLILFTGSLLCPTVGTAALSKWEQWGSGGGILFCNLGPPIAEDRSKDSLGPRCFLTMHGRCSLLLRGWCFGLDSYSFPSPCPRPDSTAHCRALEAASSSALSLRGGTPCLHRRVPSVLRLGLSLSLVVPCALAYVHGAYFTGVVFYDVLSFVIIAPVLARVWYEIYSALPYGHQRFWSIWGERGLRHALVFVLDPATDLNYKLLTRCEEQTAALRRQIEPLFSPTAYGARISMAPGRSPDEEPAARVGQGSSYPIDRFLFSSTSTDRWSKRAFACWSGGRAAPVVANLPVLPLPFFSAPATTPHVLPSAPAPPPPIFFSAPSVTPLTSSTSMTPAFSVPSTSAPSTRPLALFTKSFRDRNKGKATDHGGPASASAAQTTVADEEERAGTGSEPDAKRIRR</sequence>
<gene>
    <name evidence="3" type="ORF">M427DRAFT_142874</name>
</gene>
<evidence type="ECO:0000256" key="2">
    <source>
        <dbReference type="SAM" id="Phobius"/>
    </source>
</evidence>
<feature type="transmembrane region" description="Helical" evidence="2">
    <location>
        <begin position="165"/>
        <end position="185"/>
    </location>
</feature>
<reference evidence="3 4" key="1">
    <citation type="journal article" date="2015" name="Genome Biol. Evol.">
        <title>Phylogenomic analyses indicate that early fungi evolved digesting cell walls of algal ancestors of land plants.</title>
        <authorList>
            <person name="Chang Y."/>
            <person name="Wang S."/>
            <person name="Sekimoto S."/>
            <person name="Aerts A.L."/>
            <person name="Choi C."/>
            <person name="Clum A."/>
            <person name="LaButti K.M."/>
            <person name="Lindquist E.A."/>
            <person name="Yee Ngan C."/>
            <person name="Ohm R.A."/>
            <person name="Salamov A.A."/>
            <person name="Grigoriev I.V."/>
            <person name="Spatafora J.W."/>
            <person name="Berbee M.L."/>
        </authorList>
    </citation>
    <scope>NUCLEOTIDE SEQUENCE [LARGE SCALE GENOMIC DNA]</scope>
    <source>
        <strain evidence="3 4">JEL478</strain>
    </source>
</reference>
<keyword evidence="2" id="KW-1133">Transmembrane helix</keyword>
<dbReference type="AlphaFoldDB" id="A0A139ATE8"/>
<dbReference type="EMBL" id="KQ965736">
    <property type="protein sequence ID" value="KXS20007.1"/>
    <property type="molecule type" value="Genomic_DNA"/>
</dbReference>
<evidence type="ECO:0000256" key="1">
    <source>
        <dbReference type="SAM" id="MobiDB-lite"/>
    </source>
</evidence>
<keyword evidence="2" id="KW-0812">Transmembrane</keyword>
<keyword evidence="4" id="KW-1185">Reference proteome</keyword>
<feature type="region of interest" description="Disordered" evidence="1">
    <location>
        <begin position="377"/>
        <end position="422"/>
    </location>
</feature>
<feature type="compositionally biased region" description="Basic and acidic residues" evidence="1">
    <location>
        <begin position="377"/>
        <end position="388"/>
    </location>
</feature>
<evidence type="ECO:0000313" key="4">
    <source>
        <dbReference type="Proteomes" id="UP000070544"/>
    </source>
</evidence>
<evidence type="ECO:0000313" key="3">
    <source>
        <dbReference type="EMBL" id="KXS20007.1"/>
    </source>
</evidence>
<keyword evidence="2" id="KW-0472">Membrane</keyword>
<name>A0A139ATE8_GONPJ</name>
<protein>
    <submittedName>
        <fullName evidence="3">Uncharacterized protein</fullName>
    </submittedName>
</protein>
<feature type="transmembrane region" description="Helical" evidence="2">
    <location>
        <begin position="15"/>
        <end position="41"/>
    </location>
</feature>
<accession>A0A139ATE8</accession>
<dbReference type="Proteomes" id="UP000070544">
    <property type="component" value="Unassembled WGS sequence"/>
</dbReference>
<proteinExistence type="predicted"/>